<accession>A0A3M3U797</accession>
<evidence type="ECO:0000313" key="2">
    <source>
        <dbReference type="Proteomes" id="UP000276886"/>
    </source>
</evidence>
<sequence length="300" mass="33999">MDAKTLYIIGNGFDKQHGIPSDYLDFKAFVEIHDDDVFGWVEEFVPAGEDWAHLETALAELDTGSIIESLEHFMPSYSSDEWSDSGHHDFQYEVERVASGLSSRLQTLFAEWVRGLPIPNAASAPVRFGSLDSQGFYLTFNYTPTLSMVYEIDDSRILHIHGRGDDENADLILGHGWAPSERQSLNHSSDLETQDTRLTEALDELDSYFEKTFKPSEKIIAENAEFFERLDSVEEVVVLGHGLSKVDQMYFKAIVKGLKDRGVVWTVAVRSPDSYEKNRLALLGFGVPSEQVFWKLWSDM</sequence>
<dbReference type="AlphaFoldDB" id="A0A3M3U797"/>
<reference evidence="1 2" key="1">
    <citation type="submission" date="2018-08" db="EMBL/GenBank/DDBJ databases">
        <title>Recombination of ecologically and evolutionarily significant loci maintains genetic cohesion in the Pseudomonas syringae species complex.</title>
        <authorList>
            <person name="Dillon M."/>
            <person name="Thakur S."/>
            <person name="Almeida R.N.D."/>
            <person name="Weir B.S."/>
            <person name="Guttman D.S."/>
        </authorList>
    </citation>
    <scope>NUCLEOTIDE SEQUENCE [LARGE SCALE GENOMIC DNA]</scope>
    <source>
        <strain evidence="1 2">ICMP 2788</strain>
    </source>
</reference>
<protein>
    <recommendedName>
        <fullName evidence="3">Bacteriophage abortive infection AbiH</fullName>
    </recommendedName>
</protein>
<dbReference type="InterPro" id="IPR025935">
    <property type="entry name" value="AbiH"/>
</dbReference>
<name>A0A3M3U797_PSESJ</name>
<organism evidence="1 2">
    <name type="scientific">Pseudomonas syringae pv. pisi</name>
    <dbReference type="NCBI Taxonomy" id="59510"/>
    <lineage>
        <taxon>Bacteria</taxon>
        <taxon>Pseudomonadati</taxon>
        <taxon>Pseudomonadota</taxon>
        <taxon>Gammaproteobacteria</taxon>
        <taxon>Pseudomonadales</taxon>
        <taxon>Pseudomonadaceae</taxon>
        <taxon>Pseudomonas</taxon>
        <taxon>Pseudomonas syringae</taxon>
    </lineage>
</organism>
<evidence type="ECO:0000313" key="1">
    <source>
        <dbReference type="EMBL" id="RMO29044.1"/>
    </source>
</evidence>
<dbReference type="RefSeq" id="WP_110818033.1">
    <property type="nucleotide sequence ID" value="NZ_QJTX01000007.1"/>
</dbReference>
<comment type="caution">
    <text evidence="1">The sequence shown here is derived from an EMBL/GenBank/DDBJ whole genome shotgun (WGS) entry which is preliminary data.</text>
</comment>
<proteinExistence type="predicted"/>
<gene>
    <name evidence="1" type="ORF">ALQ44_03556</name>
</gene>
<dbReference type="Pfam" id="PF14253">
    <property type="entry name" value="AbiH"/>
    <property type="match status" value="1"/>
</dbReference>
<evidence type="ECO:0008006" key="3">
    <source>
        <dbReference type="Google" id="ProtNLM"/>
    </source>
</evidence>
<dbReference type="EMBL" id="RBPQ01000101">
    <property type="protein sequence ID" value="RMO29044.1"/>
    <property type="molecule type" value="Genomic_DNA"/>
</dbReference>
<dbReference type="Proteomes" id="UP000276886">
    <property type="component" value="Unassembled WGS sequence"/>
</dbReference>